<comment type="caution">
    <text evidence="8">The sequence shown here is derived from an EMBL/GenBank/DDBJ whole genome shotgun (WGS) entry which is preliminary data.</text>
</comment>
<keyword evidence="9" id="KW-1185">Reference proteome</keyword>
<dbReference type="SUPFAM" id="SSF144091">
    <property type="entry name" value="Rhomboid-like"/>
    <property type="match status" value="1"/>
</dbReference>
<dbReference type="Proteomes" id="UP000053937">
    <property type="component" value="Unassembled WGS sequence"/>
</dbReference>
<dbReference type="OrthoDB" id="9807874at2"/>
<evidence type="ECO:0000259" key="6">
    <source>
        <dbReference type="Pfam" id="PF01694"/>
    </source>
</evidence>
<name>A0A124GAA7_CHLLI</name>
<dbReference type="InterPro" id="IPR022764">
    <property type="entry name" value="Peptidase_S54_rhomboid_dom"/>
</dbReference>
<protein>
    <submittedName>
        <fullName evidence="8">Protease</fullName>
    </submittedName>
</protein>
<feature type="transmembrane region" description="Helical" evidence="5">
    <location>
        <begin position="24"/>
        <end position="49"/>
    </location>
</feature>
<feature type="transmembrane region" description="Helical" evidence="5">
    <location>
        <begin position="69"/>
        <end position="90"/>
    </location>
</feature>
<keyword evidence="8" id="KW-0378">Hydrolase</keyword>
<reference evidence="8 9" key="1">
    <citation type="submission" date="2015-10" db="EMBL/GenBank/DDBJ databases">
        <title>Draft Genome Sequence of Chlorobium limicola strain Frasassi Growing under Artificial Lighting in the Frasassi Cave System.</title>
        <authorList>
            <person name="Mansor M."/>
            <person name="Macalady J."/>
        </authorList>
    </citation>
    <scope>NUCLEOTIDE SEQUENCE [LARGE SCALE GENOMIC DNA]</scope>
    <source>
        <strain evidence="8 9">Frasassi</strain>
    </source>
</reference>
<proteinExistence type="predicted"/>
<feature type="domain" description="DUF6576" evidence="7">
    <location>
        <begin position="240"/>
        <end position="270"/>
    </location>
</feature>
<dbReference type="InterPro" id="IPR046483">
    <property type="entry name" value="DUF6576"/>
</dbReference>
<dbReference type="EMBL" id="LMBR01000052">
    <property type="protein sequence ID" value="KUL31630.1"/>
    <property type="molecule type" value="Genomic_DNA"/>
</dbReference>
<dbReference type="PANTHER" id="PTHR43066">
    <property type="entry name" value="RHOMBOID-RELATED PROTEIN"/>
    <property type="match status" value="1"/>
</dbReference>
<dbReference type="RefSeq" id="WP_059138512.1">
    <property type="nucleotide sequence ID" value="NZ_LMBR01000052.1"/>
</dbReference>
<evidence type="ECO:0000256" key="3">
    <source>
        <dbReference type="ARBA" id="ARBA00022989"/>
    </source>
</evidence>
<comment type="subcellular location">
    <subcellularLocation>
        <location evidence="1">Membrane</location>
        <topology evidence="1">Multi-pass membrane protein</topology>
    </subcellularLocation>
</comment>
<keyword evidence="2 5" id="KW-0812">Transmembrane</keyword>
<dbReference type="Pfam" id="PF01694">
    <property type="entry name" value="Rhomboid"/>
    <property type="match status" value="1"/>
</dbReference>
<feature type="domain" description="Peptidase S54 rhomboid" evidence="6">
    <location>
        <begin position="61"/>
        <end position="207"/>
    </location>
</feature>
<feature type="transmembrane region" description="Helical" evidence="5">
    <location>
        <begin position="188"/>
        <end position="206"/>
    </location>
</feature>
<gene>
    <name evidence="8" type="ORF">ASB62_02700</name>
</gene>
<keyword evidence="3 5" id="KW-1133">Transmembrane helix</keyword>
<feature type="transmembrane region" description="Helical" evidence="5">
    <location>
        <begin position="102"/>
        <end position="122"/>
    </location>
</feature>
<evidence type="ECO:0000256" key="2">
    <source>
        <dbReference type="ARBA" id="ARBA00022692"/>
    </source>
</evidence>
<dbReference type="PANTHER" id="PTHR43066:SF11">
    <property type="entry name" value="PEPTIDASE S54 RHOMBOID DOMAIN-CONTAINING PROTEIN"/>
    <property type="match status" value="1"/>
</dbReference>
<evidence type="ECO:0000313" key="8">
    <source>
        <dbReference type="EMBL" id="KUL31630.1"/>
    </source>
</evidence>
<dbReference type="InterPro" id="IPR035952">
    <property type="entry name" value="Rhomboid-like_sf"/>
</dbReference>
<organism evidence="8 9">
    <name type="scientific">Chlorobium limicola</name>
    <dbReference type="NCBI Taxonomy" id="1092"/>
    <lineage>
        <taxon>Bacteria</taxon>
        <taxon>Pseudomonadati</taxon>
        <taxon>Chlorobiota</taxon>
        <taxon>Chlorobiia</taxon>
        <taxon>Chlorobiales</taxon>
        <taxon>Chlorobiaceae</taxon>
        <taxon>Chlorobium/Pelodictyon group</taxon>
        <taxon>Chlorobium</taxon>
    </lineage>
</organism>
<keyword evidence="4 5" id="KW-0472">Membrane</keyword>
<evidence type="ECO:0000259" key="7">
    <source>
        <dbReference type="Pfam" id="PF20216"/>
    </source>
</evidence>
<dbReference type="GO" id="GO:0004252">
    <property type="term" value="F:serine-type endopeptidase activity"/>
    <property type="evidence" value="ECO:0007669"/>
    <property type="project" value="InterPro"/>
</dbReference>
<evidence type="ECO:0000313" key="9">
    <source>
        <dbReference type="Proteomes" id="UP000053937"/>
    </source>
</evidence>
<sequence>MNYNNQPYSPGGFQVMPPAIKTIILANVAVFLFQSSPFGAFITAAGALWPLASENQGGVSFQIWQPVTYMFLHGSFGHLFFNMFALWIFGAELENYWGTRQFNIYYFVCGIGAAVINLLTTIGDAYPTVGASGAIYGVLLAFGMMFPNRYIFLYFLFPIKAKYFVAGYAVIEFLSGLGSRTMGSGSNIAHFAHLGGMLIGFLYIIIRRQGWTLKQWTGKLQPVKKNPGQAAIHHINERDKPVPEEEIDAILDKISSKGYESLSNEEKRKLLKAGGK</sequence>
<dbReference type="GO" id="GO:0006508">
    <property type="term" value="P:proteolysis"/>
    <property type="evidence" value="ECO:0007669"/>
    <property type="project" value="UniProtKB-KW"/>
</dbReference>
<dbReference type="GO" id="GO:0016020">
    <property type="term" value="C:membrane"/>
    <property type="evidence" value="ECO:0007669"/>
    <property type="project" value="UniProtKB-SubCell"/>
</dbReference>
<accession>A0A124GAA7</accession>
<keyword evidence="8" id="KW-0645">Protease</keyword>
<dbReference type="Gene3D" id="1.20.1540.10">
    <property type="entry name" value="Rhomboid-like"/>
    <property type="match status" value="1"/>
</dbReference>
<evidence type="ECO:0000256" key="4">
    <source>
        <dbReference type="ARBA" id="ARBA00023136"/>
    </source>
</evidence>
<evidence type="ECO:0000256" key="5">
    <source>
        <dbReference type="SAM" id="Phobius"/>
    </source>
</evidence>
<dbReference type="AlphaFoldDB" id="A0A124GAA7"/>
<dbReference type="Pfam" id="PF20216">
    <property type="entry name" value="DUF6576"/>
    <property type="match status" value="1"/>
</dbReference>
<evidence type="ECO:0000256" key="1">
    <source>
        <dbReference type="ARBA" id="ARBA00004141"/>
    </source>
</evidence>